<dbReference type="EMBL" id="KZ805521">
    <property type="protein sequence ID" value="PVH94769.1"/>
    <property type="molecule type" value="Genomic_DNA"/>
</dbReference>
<organism evidence="1 2">
    <name type="scientific">Periconia macrospinosa</name>
    <dbReference type="NCBI Taxonomy" id="97972"/>
    <lineage>
        <taxon>Eukaryota</taxon>
        <taxon>Fungi</taxon>
        <taxon>Dikarya</taxon>
        <taxon>Ascomycota</taxon>
        <taxon>Pezizomycotina</taxon>
        <taxon>Dothideomycetes</taxon>
        <taxon>Pleosporomycetidae</taxon>
        <taxon>Pleosporales</taxon>
        <taxon>Massarineae</taxon>
        <taxon>Periconiaceae</taxon>
        <taxon>Periconia</taxon>
    </lineage>
</organism>
<sequence length="100" mass="11613">MAKGKERPPSPLLLFASCLVRRHRTQSSCLRTWNLRNAASDLFHSKNSNCAASVQYRTFLYYSMIRAIHMYEGYCLSCAWMKLKAAFFLYIDFVADIMLT</sequence>
<accession>A0A2V1DC33</accession>
<dbReference type="PROSITE" id="PS51257">
    <property type="entry name" value="PROKAR_LIPOPROTEIN"/>
    <property type="match status" value="1"/>
</dbReference>
<reference evidence="1 2" key="1">
    <citation type="journal article" date="2018" name="Sci. Rep.">
        <title>Comparative genomics provides insights into the lifestyle and reveals functional heterogeneity of dark septate endophytic fungi.</title>
        <authorList>
            <person name="Knapp D.G."/>
            <person name="Nemeth J.B."/>
            <person name="Barry K."/>
            <person name="Hainaut M."/>
            <person name="Henrissat B."/>
            <person name="Johnson J."/>
            <person name="Kuo A."/>
            <person name="Lim J.H.P."/>
            <person name="Lipzen A."/>
            <person name="Nolan M."/>
            <person name="Ohm R.A."/>
            <person name="Tamas L."/>
            <person name="Grigoriev I.V."/>
            <person name="Spatafora J.W."/>
            <person name="Nagy L.G."/>
            <person name="Kovacs G.M."/>
        </authorList>
    </citation>
    <scope>NUCLEOTIDE SEQUENCE [LARGE SCALE GENOMIC DNA]</scope>
    <source>
        <strain evidence="1 2">DSE2036</strain>
    </source>
</reference>
<name>A0A2V1DC33_9PLEO</name>
<proteinExistence type="predicted"/>
<gene>
    <name evidence="1" type="ORF">DM02DRAFT_180852</name>
</gene>
<keyword evidence="2" id="KW-1185">Reference proteome</keyword>
<dbReference type="Proteomes" id="UP000244855">
    <property type="component" value="Unassembled WGS sequence"/>
</dbReference>
<dbReference type="AlphaFoldDB" id="A0A2V1DC33"/>
<evidence type="ECO:0000313" key="1">
    <source>
        <dbReference type="EMBL" id="PVH94769.1"/>
    </source>
</evidence>
<evidence type="ECO:0000313" key="2">
    <source>
        <dbReference type="Proteomes" id="UP000244855"/>
    </source>
</evidence>
<protein>
    <submittedName>
        <fullName evidence="1">Uncharacterized protein</fullName>
    </submittedName>
</protein>